<proteinExistence type="inferred from homology"/>
<evidence type="ECO:0000256" key="4">
    <source>
        <dbReference type="ARBA" id="ARBA00022840"/>
    </source>
</evidence>
<dbReference type="EMBL" id="JBBBZM010000037">
    <property type="protein sequence ID" value="KAL0637263.1"/>
    <property type="molecule type" value="Genomic_DNA"/>
</dbReference>
<dbReference type="InterPro" id="IPR039756">
    <property type="entry name" value="Lsb6/PI4K2"/>
</dbReference>
<evidence type="ECO:0000256" key="1">
    <source>
        <dbReference type="ARBA" id="ARBA00022679"/>
    </source>
</evidence>
<keyword evidence="1 5" id="KW-0808">Transferase</keyword>
<keyword evidence="4 5" id="KW-0067">ATP-binding</keyword>
<evidence type="ECO:0000313" key="8">
    <source>
        <dbReference type="Proteomes" id="UP001447188"/>
    </source>
</evidence>
<feature type="compositionally biased region" description="Polar residues" evidence="6">
    <location>
        <begin position="52"/>
        <end position="62"/>
    </location>
</feature>
<reference evidence="7 8" key="1">
    <citation type="submission" date="2024-02" db="EMBL/GenBank/DDBJ databases">
        <title>Discinaceae phylogenomics.</title>
        <authorList>
            <person name="Dirks A.C."/>
            <person name="James T.Y."/>
        </authorList>
    </citation>
    <scope>NUCLEOTIDE SEQUENCE [LARGE SCALE GENOMIC DNA]</scope>
    <source>
        <strain evidence="7 8">ACD0624</strain>
    </source>
</reference>
<dbReference type="PANTHER" id="PTHR12865:SF1">
    <property type="entry name" value="PHOSPHATIDYLINOSITOL 4-KINASE TYPE 2"/>
    <property type="match status" value="1"/>
</dbReference>
<keyword evidence="8" id="KW-1185">Reference proteome</keyword>
<gene>
    <name evidence="7" type="primary">lsb6_2</name>
    <name evidence="7" type="ORF">Q9L58_003747</name>
</gene>
<protein>
    <recommendedName>
        <fullName evidence="5">Phosphatidylinositol 4-kinase</fullName>
        <ecNumber evidence="5">2.7.1.67</ecNumber>
    </recommendedName>
</protein>
<sequence>MPRPAASGYERLAQDAQFSDSEDDDHDSLVDYPGRVVSIQPHPTAIHPTPYTPITPSVSHQNGRAMKRTRSNSSGVDIKAINARLERWSREIASKFKLKKGRSHHEHPPLEIVYSVFVPPEGSRAGLDGSPEVSPELPENTRLAQEQFEEIMESVRVAIRKGIDPKLIKQGSSGSYFMRNSDGKIVGVFKPKDEEP</sequence>
<dbReference type="PANTHER" id="PTHR12865">
    <property type="entry name" value="PHOSPHATIDYLINOSITOL 4-KINASE TYPE-II"/>
    <property type="match status" value="1"/>
</dbReference>
<keyword evidence="5" id="KW-1003">Cell membrane</keyword>
<evidence type="ECO:0000256" key="2">
    <source>
        <dbReference type="ARBA" id="ARBA00022741"/>
    </source>
</evidence>
<organism evidence="7 8">
    <name type="scientific">Discina gigas</name>
    <dbReference type="NCBI Taxonomy" id="1032678"/>
    <lineage>
        <taxon>Eukaryota</taxon>
        <taxon>Fungi</taxon>
        <taxon>Dikarya</taxon>
        <taxon>Ascomycota</taxon>
        <taxon>Pezizomycotina</taxon>
        <taxon>Pezizomycetes</taxon>
        <taxon>Pezizales</taxon>
        <taxon>Discinaceae</taxon>
        <taxon>Discina</taxon>
    </lineage>
</organism>
<evidence type="ECO:0000256" key="6">
    <source>
        <dbReference type="SAM" id="MobiDB-lite"/>
    </source>
</evidence>
<name>A0ABR3GN04_9PEZI</name>
<comment type="caution">
    <text evidence="7">The sequence shown here is derived from an EMBL/GenBank/DDBJ whole genome shotgun (WGS) entry which is preliminary data.</text>
</comment>
<comment type="subcellular location">
    <subcellularLocation>
        <location evidence="5">Cell membrane</location>
        <topology evidence="5">Peripheral membrane protein</topology>
    </subcellularLocation>
    <subcellularLocation>
        <location evidence="5">Vacuole membrane</location>
        <topology evidence="5">Peripheral membrane protein</topology>
    </subcellularLocation>
</comment>
<evidence type="ECO:0000256" key="3">
    <source>
        <dbReference type="ARBA" id="ARBA00022777"/>
    </source>
</evidence>
<keyword evidence="2 5" id="KW-0547">Nucleotide-binding</keyword>
<accession>A0ABR3GN04</accession>
<comment type="similarity">
    <text evidence="5">Belongs to the PI3/PI4-kinase family.</text>
</comment>
<dbReference type="GO" id="GO:0004430">
    <property type="term" value="F:1-phosphatidylinositol 4-kinase activity"/>
    <property type="evidence" value="ECO:0007669"/>
    <property type="project" value="UniProtKB-EC"/>
</dbReference>
<evidence type="ECO:0000313" key="7">
    <source>
        <dbReference type="EMBL" id="KAL0637263.1"/>
    </source>
</evidence>
<comment type="cofactor">
    <cofactor evidence="5">
        <name>Mg(2+)</name>
        <dbReference type="ChEBI" id="CHEBI:18420"/>
    </cofactor>
    <cofactor evidence="5">
        <name>Mn(2+)</name>
        <dbReference type="ChEBI" id="CHEBI:29035"/>
    </cofactor>
</comment>
<feature type="region of interest" description="Disordered" evidence="6">
    <location>
        <begin position="41"/>
        <end position="62"/>
    </location>
</feature>
<evidence type="ECO:0000256" key="5">
    <source>
        <dbReference type="RuleBase" id="RU367084"/>
    </source>
</evidence>
<keyword evidence="5" id="KW-0472">Membrane</keyword>
<dbReference type="Proteomes" id="UP001447188">
    <property type="component" value="Unassembled WGS sequence"/>
</dbReference>
<keyword evidence="3 5" id="KW-0418">Kinase</keyword>
<comment type="catalytic activity">
    <reaction evidence="5">
        <text>a 1,2-diacyl-sn-glycero-3-phospho-(1D-myo-inositol) + ATP = a 1,2-diacyl-sn-glycero-3-phospho-(1D-myo-inositol 4-phosphate) + ADP + H(+)</text>
        <dbReference type="Rhea" id="RHEA:19877"/>
        <dbReference type="ChEBI" id="CHEBI:15378"/>
        <dbReference type="ChEBI" id="CHEBI:30616"/>
        <dbReference type="ChEBI" id="CHEBI:57880"/>
        <dbReference type="ChEBI" id="CHEBI:58178"/>
        <dbReference type="ChEBI" id="CHEBI:456216"/>
        <dbReference type="EC" id="2.7.1.67"/>
    </reaction>
</comment>
<dbReference type="EC" id="2.7.1.67" evidence="5"/>